<proteinExistence type="predicted"/>
<comment type="caution">
    <text evidence="1">The sequence shown here is derived from an EMBL/GenBank/DDBJ whole genome shotgun (WGS) entry which is preliminary data.</text>
</comment>
<gene>
    <name evidence="1" type="ORF">Y5W_00346</name>
</gene>
<keyword evidence="2" id="KW-1185">Reference proteome</keyword>
<name>A0ABS0ALQ8_9GAMM</name>
<reference evidence="1 2" key="1">
    <citation type="submission" date="2012-09" db="EMBL/GenBank/DDBJ databases">
        <title>Genome Sequence of alkane-degrading Bacterium Alcanivorax sp. 521-1.</title>
        <authorList>
            <person name="Lai Q."/>
            <person name="Shao Z."/>
        </authorList>
    </citation>
    <scope>NUCLEOTIDE SEQUENCE [LARGE SCALE GENOMIC DNA]</scope>
    <source>
        <strain evidence="1 2">521-1</strain>
    </source>
</reference>
<dbReference type="Proteomes" id="UP000662703">
    <property type="component" value="Unassembled WGS sequence"/>
</dbReference>
<evidence type="ECO:0000313" key="2">
    <source>
        <dbReference type="Proteomes" id="UP000662703"/>
    </source>
</evidence>
<protein>
    <recommendedName>
        <fullName evidence="3">DUF2513 domain-containing protein</fullName>
    </recommendedName>
</protein>
<sequence>MAMHLHIDDFSQDCARILLQLYASFPRPSAVYVEDLCGPDQLDEVGLHSKRHLSCLGAMLWLAEEGYLRFGDTIFQEGIEEAVLSRHAFLLLTAPSDPLPAPPPAALPDSVRAERLSLAEQLHEALREGHSPTLKTLVRALLSSAPRMESPPAEHTGRRAP</sequence>
<accession>A0ABS0ALQ8</accession>
<evidence type="ECO:0000313" key="1">
    <source>
        <dbReference type="EMBL" id="MBF5055052.1"/>
    </source>
</evidence>
<dbReference type="EMBL" id="ARXX01000003">
    <property type="protein sequence ID" value="MBF5055052.1"/>
    <property type="molecule type" value="Genomic_DNA"/>
</dbReference>
<organism evidence="1 2">
    <name type="scientific">Alloalcanivorax profundimaris</name>
    <dbReference type="NCBI Taxonomy" id="2735259"/>
    <lineage>
        <taxon>Bacteria</taxon>
        <taxon>Pseudomonadati</taxon>
        <taxon>Pseudomonadota</taxon>
        <taxon>Gammaproteobacteria</taxon>
        <taxon>Oceanospirillales</taxon>
        <taxon>Alcanivoracaceae</taxon>
        <taxon>Alloalcanivorax</taxon>
    </lineage>
</organism>
<evidence type="ECO:0008006" key="3">
    <source>
        <dbReference type="Google" id="ProtNLM"/>
    </source>
</evidence>